<reference evidence="6" key="1">
    <citation type="submission" date="2022-11" db="UniProtKB">
        <authorList>
            <consortium name="WormBaseParasite"/>
        </authorList>
    </citation>
    <scope>IDENTIFICATION</scope>
</reference>
<evidence type="ECO:0000313" key="6">
    <source>
        <dbReference type="WBParaSite" id="PDA_v2.g10762.t1"/>
    </source>
</evidence>
<name>A0A914P7U4_9BILA</name>
<keyword evidence="3" id="KW-0812">Transmembrane</keyword>
<evidence type="ECO:0000256" key="2">
    <source>
        <dbReference type="ARBA" id="ARBA00023010"/>
    </source>
</evidence>
<dbReference type="PANTHER" id="PTHR30612:SF0">
    <property type="entry name" value="CHLOROPLAST PROTEIN-TRANSPORTING ATPASE"/>
    <property type="match status" value="1"/>
</dbReference>
<dbReference type="GO" id="GO:0006886">
    <property type="term" value="P:intracellular protein transport"/>
    <property type="evidence" value="ECO:0007669"/>
    <property type="project" value="InterPro"/>
</dbReference>
<keyword evidence="2" id="KW-0811">Translocation</keyword>
<evidence type="ECO:0000256" key="1">
    <source>
        <dbReference type="ARBA" id="ARBA00022927"/>
    </source>
</evidence>
<dbReference type="InterPro" id="IPR027417">
    <property type="entry name" value="P-loop_NTPase"/>
</dbReference>
<dbReference type="GO" id="GO:0006605">
    <property type="term" value="P:protein targeting"/>
    <property type="evidence" value="ECO:0007669"/>
    <property type="project" value="InterPro"/>
</dbReference>
<keyword evidence="3" id="KW-0472">Membrane</keyword>
<feature type="transmembrane region" description="Helical" evidence="3">
    <location>
        <begin position="980"/>
        <end position="1005"/>
    </location>
</feature>
<evidence type="ECO:0000256" key="3">
    <source>
        <dbReference type="SAM" id="Phobius"/>
    </source>
</evidence>
<dbReference type="WBParaSite" id="PDA_v2.g10762.t1">
    <property type="protein sequence ID" value="PDA_v2.g10762.t1"/>
    <property type="gene ID" value="PDA_v2.g10762"/>
</dbReference>
<feature type="domain" description="SecA family profile" evidence="4">
    <location>
        <begin position="1"/>
        <end position="117"/>
    </location>
</feature>
<dbReference type="GO" id="GO:0005524">
    <property type="term" value="F:ATP binding"/>
    <property type="evidence" value="ECO:0007669"/>
    <property type="project" value="InterPro"/>
</dbReference>
<dbReference type="PROSITE" id="PS51196">
    <property type="entry name" value="SECA_MOTOR_DEAD"/>
    <property type="match status" value="1"/>
</dbReference>
<organism evidence="5 6">
    <name type="scientific">Panagrolaimus davidi</name>
    <dbReference type="NCBI Taxonomy" id="227884"/>
    <lineage>
        <taxon>Eukaryota</taxon>
        <taxon>Metazoa</taxon>
        <taxon>Ecdysozoa</taxon>
        <taxon>Nematoda</taxon>
        <taxon>Chromadorea</taxon>
        <taxon>Rhabditida</taxon>
        <taxon>Tylenchina</taxon>
        <taxon>Panagrolaimomorpha</taxon>
        <taxon>Panagrolaimoidea</taxon>
        <taxon>Panagrolaimidae</taxon>
        <taxon>Panagrolaimus</taxon>
    </lineage>
</organism>
<feature type="transmembrane region" description="Helical" evidence="3">
    <location>
        <begin position="955"/>
        <end position="973"/>
    </location>
</feature>
<dbReference type="Proteomes" id="UP000887578">
    <property type="component" value="Unplaced"/>
</dbReference>
<keyword evidence="5" id="KW-1185">Reference proteome</keyword>
<evidence type="ECO:0000313" key="5">
    <source>
        <dbReference type="Proteomes" id="UP000887578"/>
    </source>
</evidence>
<dbReference type="PANTHER" id="PTHR30612">
    <property type="entry name" value="SECA INNER MEMBRANE COMPONENT OF SEC PROTEIN SECRETION SYSTEM"/>
    <property type="match status" value="1"/>
</dbReference>
<accession>A0A914P7U4</accession>
<dbReference type="InterPro" id="IPR014018">
    <property type="entry name" value="SecA_motor_DEAD"/>
</dbReference>
<dbReference type="SUPFAM" id="SSF52540">
    <property type="entry name" value="P-loop containing nucleoside triphosphate hydrolases"/>
    <property type="match status" value="1"/>
</dbReference>
<evidence type="ECO:0000259" key="4">
    <source>
        <dbReference type="PROSITE" id="PS51196"/>
    </source>
</evidence>
<protein>
    <submittedName>
        <fullName evidence="6">SecA family profile domain-containing protein</fullName>
    </submittedName>
</protein>
<keyword evidence="1" id="KW-0653">Protein transport</keyword>
<sequence>MIIYQREFEQFNFTTESTLATSKIILSTNLAGRGTDIKLSDDLLEAGGLHVIVTFLPENSRIEDQAYGRAARCGNPGSGQIIAFIKNDSQEVPSVFQLKEFRNNKEVHRIKSLKNFYKFHTEIEEICLNQFRIHCSKAMESVTQFSSNGEEKLPTLEQIIYFSLLDEWALWLDTKSPLIRQCAKNCDESEKTAIIDSVKQFLVHHPVTPTNTALQWIQSPHSLLTATLIYIHGNNLEAAKNLLDRVVNEFPEFSGEAFYYRAVLQQWQIRSAKELPKDPKILQGLFAGDNKKVESSETEVTVEASNPVAKYFNNYCKTQISRIKKGNEKFGKGEFINGTWEYAKFTMDSMSYSIAGHLGTGVREIGKGSVNLVNLGLGWLSKQGNSIIKDINPDYIIDSLINIDELKVLETQEFFHHARYHFELKNIRRDEAATIVRRLQDIDKSQTVKVNGFEEQTIQIKRLVNGIISNIDDMVGSVIDIKTFEFDNNRLKAYKRFKHLERLGYISPPLLCLQELPCQLNVFKEKYFISRKVLQKMLHFARTFKYRVEYHGRAILSEDILADYLPLPSRKEFWTDLSRKGCFSEEIKCFKIDPTRKHLISFQRNLQNFNFKKYSDKFNLCITLTNSNFMESEVAKSYCTAACILNLLKNKKIDEDELQYLIEEEIIIPDIFGIINKEKFLSLNYLEKFDGITVNGLADFLEVSEAFSITVIQQLVDADILLPTFCSMTSMNISFEPKETIVAGICLSKELMQRFKDYSYLENISCDVVQCVFGLKTLEEVITVTSHLIKEEILKPFEKEIYVLQPSVDIDCSILSACIRDDVEAFLLHCSSYTLAYYSLRENILSTKPQHKIIILPLDPYKNLHNDFVKYGLIMPQRFERNEEMFVDYDCTDNPTKMKEIVKEHSTMLTEKKAALQSTQDYLVKKEITLPLDVRKTVINSLREIATISSNASLWWLWLAVGAILAMIIIIALTPFLGPIALIIAKILIFGLLVTAAVGTIAYFIQLHQAKIRTHSTKYQQREETEEFTTMLKYHEEAVESSEKLRRQNLITQECEKVLKSVTEYLEEEMMSKLQISSKSKILVYNACQRYNVTTDEFKEVLESTLKDSTSMRFIEETLKIHLEKMQHEIVGSMYLSKVKVLIYPIEDPSLLRNAKFHIHSAYSSTDSISPDEFWQTVIPSEFSTSEIPVRFNIKPNEEAVDEVFRFICMDAIDKLTIDFEEGLKQKSTAENTERKMAMNKFEHWKSHLTSTLKGTLHQMFSNLVHTPSKDALISYIKNCAKQIPKTDEQKEFEEKQLRKKQHLKENSLFIAANRKVRFIGRDVEEIFRVMWNQKSNLQLLKHMILFDHALPPSSVKIVIDAVFHVLTDINPSIGSLNVTLFDKTQKLLLYIRRNSSGLQKIDLNLHLINGGYYLGCIEDFNNQKTKVLQNSIFEMLQSLLKHSKYAENNVFKQNVVNNLRDFKSDDKNEVQWFVDKTELAYCNSIIVYDSNKITEFETFNENNG</sequence>
<dbReference type="InterPro" id="IPR000185">
    <property type="entry name" value="SecA"/>
</dbReference>
<dbReference type="Gene3D" id="3.40.50.300">
    <property type="entry name" value="P-loop containing nucleotide triphosphate hydrolases"/>
    <property type="match status" value="1"/>
</dbReference>
<keyword evidence="1" id="KW-0813">Transport</keyword>
<keyword evidence="3" id="KW-1133">Transmembrane helix</keyword>
<proteinExistence type="predicted"/>